<comment type="caution">
    <text evidence="3">The sequence shown here is derived from an EMBL/GenBank/DDBJ whole genome shotgun (WGS) entry which is preliminary data.</text>
</comment>
<protein>
    <submittedName>
        <fullName evidence="3">Endoplasmin-like protein</fullName>
    </submittedName>
</protein>
<name>A0A0V1LWE0_9BILA</name>
<reference evidence="3 4" key="1">
    <citation type="submission" date="2015-01" db="EMBL/GenBank/DDBJ databases">
        <title>Evolution of Trichinella species and genotypes.</title>
        <authorList>
            <person name="Korhonen P.K."/>
            <person name="Edoardo P."/>
            <person name="Giuseppe L.R."/>
            <person name="Gasser R.B."/>
        </authorList>
    </citation>
    <scope>NUCLEOTIDE SEQUENCE [LARGE SCALE GENOMIC DNA]</scope>
    <source>
        <strain evidence="3">ISS1980</strain>
    </source>
</reference>
<comment type="similarity">
    <text evidence="1">Belongs to the heat shock protein 90 family.</text>
</comment>
<dbReference type="SUPFAM" id="SSF110942">
    <property type="entry name" value="HSP90 C-terminal domain"/>
    <property type="match status" value="1"/>
</dbReference>
<dbReference type="GO" id="GO:0140662">
    <property type="term" value="F:ATP-dependent protein folding chaperone"/>
    <property type="evidence" value="ECO:0007669"/>
    <property type="project" value="InterPro"/>
</dbReference>
<dbReference type="STRING" id="268474.A0A0V1LWE0"/>
<evidence type="ECO:0000313" key="3">
    <source>
        <dbReference type="EMBL" id="KRZ63837.1"/>
    </source>
</evidence>
<evidence type="ECO:0000256" key="2">
    <source>
        <dbReference type="ARBA" id="ARBA00023186"/>
    </source>
</evidence>
<dbReference type="InterPro" id="IPR001404">
    <property type="entry name" value="Hsp90_fam"/>
</dbReference>
<sequence>MRSQTLGDVSSLEFMRSRRVFEINPEHPIIKDLNVACRTSPDDPEALRAIDLLFDTALISSGFTPDNP</sequence>
<dbReference type="Gene3D" id="1.20.120.790">
    <property type="entry name" value="Heat shock protein 90, C-terminal domain"/>
    <property type="match status" value="1"/>
</dbReference>
<dbReference type="AlphaFoldDB" id="A0A0V1LWE0"/>
<dbReference type="GO" id="GO:0016887">
    <property type="term" value="F:ATP hydrolysis activity"/>
    <property type="evidence" value="ECO:0007669"/>
    <property type="project" value="InterPro"/>
</dbReference>
<accession>A0A0V1LWE0</accession>
<dbReference type="InterPro" id="IPR037196">
    <property type="entry name" value="HSP90_C"/>
</dbReference>
<dbReference type="Proteomes" id="UP000054843">
    <property type="component" value="Unassembled WGS sequence"/>
</dbReference>
<dbReference type="PANTHER" id="PTHR11528">
    <property type="entry name" value="HEAT SHOCK PROTEIN 90 FAMILY MEMBER"/>
    <property type="match status" value="1"/>
</dbReference>
<dbReference type="GO" id="GO:0051082">
    <property type="term" value="F:unfolded protein binding"/>
    <property type="evidence" value="ECO:0007669"/>
    <property type="project" value="InterPro"/>
</dbReference>
<proteinExistence type="inferred from homology"/>
<organism evidence="3 4">
    <name type="scientific">Trichinella papuae</name>
    <dbReference type="NCBI Taxonomy" id="268474"/>
    <lineage>
        <taxon>Eukaryota</taxon>
        <taxon>Metazoa</taxon>
        <taxon>Ecdysozoa</taxon>
        <taxon>Nematoda</taxon>
        <taxon>Enoplea</taxon>
        <taxon>Dorylaimia</taxon>
        <taxon>Trichinellida</taxon>
        <taxon>Trichinellidae</taxon>
        <taxon>Trichinella</taxon>
    </lineage>
</organism>
<dbReference type="GO" id="GO:0005524">
    <property type="term" value="F:ATP binding"/>
    <property type="evidence" value="ECO:0007669"/>
    <property type="project" value="InterPro"/>
</dbReference>
<evidence type="ECO:0000313" key="4">
    <source>
        <dbReference type="Proteomes" id="UP000054843"/>
    </source>
</evidence>
<keyword evidence="2" id="KW-0143">Chaperone</keyword>
<feature type="non-terminal residue" evidence="3">
    <location>
        <position position="68"/>
    </location>
</feature>
<keyword evidence="4" id="KW-1185">Reference proteome</keyword>
<gene>
    <name evidence="3" type="primary">SHD</name>
    <name evidence="3" type="ORF">T10_4335</name>
</gene>
<dbReference type="EMBL" id="JYDO01001844">
    <property type="protein sequence ID" value="KRZ63837.1"/>
    <property type="molecule type" value="Genomic_DNA"/>
</dbReference>
<dbReference type="OrthoDB" id="5426351at2759"/>
<evidence type="ECO:0000256" key="1">
    <source>
        <dbReference type="ARBA" id="ARBA00008239"/>
    </source>
</evidence>
<dbReference type="Pfam" id="PF00183">
    <property type="entry name" value="HSP90"/>
    <property type="match status" value="1"/>
</dbReference>